<dbReference type="SUPFAM" id="SSF53901">
    <property type="entry name" value="Thiolase-like"/>
    <property type="match status" value="2"/>
</dbReference>
<comment type="caution">
    <text evidence="2">The sequence shown here is derived from an EMBL/GenBank/DDBJ whole genome shotgun (WGS) entry which is preliminary data.</text>
</comment>
<accession>A0A5J5FQY5</accession>
<dbReference type="Gene3D" id="3.40.47.10">
    <property type="match status" value="2"/>
</dbReference>
<organism evidence="2 3">
    <name type="scientific">Affinibrenneria salicis</name>
    <dbReference type="NCBI Taxonomy" id="2590031"/>
    <lineage>
        <taxon>Bacteria</taxon>
        <taxon>Pseudomonadati</taxon>
        <taxon>Pseudomonadota</taxon>
        <taxon>Gammaproteobacteria</taxon>
        <taxon>Enterobacterales</taxon>
        <taxon>Pectobacteriaceae</taxon>
        <taxon>Affinibrenneria</taxon>
    </lineage>
</organism>
<keyword evidence="3" id="KW-1185">Reference proteome</keyword>
<reference evidence="2 3" key="1">
    <citation type="submission" date="2019-09" db="EMBL/GenBank/DDBJ databases">
        <authorList>
            <person name="Li Y."/>
        </authorList>
    </citation>
    <scope>NUCLEOTIDE SEQUENCE [LARGE SCALE GENOMIC DNA]</scope>
    <source>
        <strain evidence="2 3">L3-3HA</strain>
    </source>
</reference>
<evidence type="ECO:0000259" key="1">
    <source>
        <dbReference type="Pfam" id="PF08545"/>
    </source>
</evidence>
<dbReference type="PANTHER" id="PTHR34069">
    <property type="entry name" value="3-OXOACYL-[ACYL-CARRIER-PROTEIN] SYNTHASE 3"/>
    <property type="match status" value="1"/>
</dbReference>
<gene>
    <name evidence="2" type="ORF">FJU30_25200</name>
</gene>
<dbReference type="PANTHER" id="PTHR34069:SF2">
    <property type="entry name" value="BETA-KETOACYL-[ACYL-CARRIER-PROTEIN] SYNTHASE III"/>
    <property type="match status" value="1"/>
</dbReference>
<dbReference type="EMBL" id="VYKJ01000022">
    <property type="protein sequence ID" value="KAA8995163.1"/>
    <property type="molecule type" value="Genomic_DNA"/>
</dbReference>
<protein>
    <submittedName>
        <fullName evidence="2">3-oxoacyl-ACP synthase</fullName>
    </submittedName>
</protein>
<evidence type="ECO:0000313" key="3">
    <source>
        <dbReference type="Proteomes" id="UP000335415"/>
    </source>
</evidence>
<dbReference type="GO" id="GO:0006633">
    <property type="term" value="P:fatty acid biosynthetic process"/>
    <property type="evidence" value="ECO:0007669"/>
    <property type="project" value="InterPro"/>
</dbReference>
<feature type="domain" description="Beta-ketoacyl-[acyl-carrier-protein] synthase III N-terminal" evidence="1">
    <location>
        <begin position="114"/>
        <end position="190"/>
    </location>
</feature>
<dbReference type="RefSeq" id="WP_150437712.1">
    <property type="nucleotide sequence ID" value="NZ_VYKJ01000022.1"/>
</dbReference>
<dbReference type="Pfam" id="PF08545">
    <property type="entry name" value="ACP_syn_III"/>
    <property type="match status" value="1"/>
</dbReference>
<dbReference type="GO" id="GO:0004315">
    <property type="term" value="F:3-oxoacyl-[acyl-carrier-protein] synthase activity"/>
    <property type="evidence" value="ECO:0007669"/>
    <property type="project" value="InterPro"/>
</dbReference>
<dbReference type="InterPro" id="IPR016039">
    <property type="entry name" value="Thiolase-like"/>
</dbReference>
<dbReference type="OrthoDB" id="2514738at2"/>
<dbReference type="Proteomes" id="UP000335415">
    <property type="component" value="Unassembled WGS sequence"/>
</dbReference>
<dbReference type="GO" id="GO:0044550">
    <property type="term" value="P:secondary metabolite biosynthetic process"/>
    <property type="evidence" value="ECO:0007669"/>
    <property type="project" value="TreeGrafter"/>
</dbReference>
<evidence type="ECO:0000313" key="2">
    <source>
        <dbReference type="EMBL" id="KAA8995163.1"/>
    </source>
</evidence>
<sequence>MSIYIKAVETYLPGPSITNEELGEKIGFKPELIYKLFGNKGRHFSTNIHTGKVTCTASDLIDIVIKALLQKSSMCKSSIDFIVVSTATPDYLLPTSLNEACFKLELGNIETYQILAGCSGAVQAIKLAHDLISCPDNDLHNGLVVGVESSFKFWDLDDDNSNKKSMKELVNYTLFGDGVGGCIVSDERDGASVQIKDVYYKYLGLNEKPGQLANWKGTRTNIDYQPMLQEEYKLIEKMVPVLTQDTMNILTEKLNKNPDWFMPPQLSGIMVEKICNKMGWNEKNIFTMVSDIGNCANAALYYQLKEFSDISFSGQSGTLISIESSRWLSSGINMIKL</sequence>
<proteinExistence type="predicted"/>
<name>A0A5J5FQY5_9GAMM</name>
<dbReference type="InterPro" id="IPR013751">
    <property type="entry name" value="ACP_syn_III_N"/>
</dbReference>
<dbReference type="AlphaFoldDB" id="A0A5J5FQY5"/>